<protein>
    <recommendedName>
        <fullName evidence="3">Lipopolysaccharide export system protein LptC</fullName>
    </recommendedName>
</protein>
<name>A0ABV1SD08_9RHOB</name>
<evidence type="ECO:0000313" key="1">
    <source>
        <dbReference type="EMBL" id="MER5170802.1"/>
    </source>
</evidence>
<accession>A0ABV1SD08</accession>
<gene>
    <name evidence="1" type="ORF">VSX56_03355</name>
</gene>
<evidence type="ECO:0008006" key="3">
    <source>
        <dbReference type="Google" id="ProtNLM"/>
    </source>
</evidence>
<dbReference type="EMBL" id="JAYWLC010000002">
    <property type="protein sequence ID" value="MER5170802.1"/>
    <property type="molecule type" value="Genomic_DNA"/>
</dbReference>
<dbReference type="RefSeq" id="WP_350934843.1">
    <property type="nucleotide sequence ID" value="NZ_JAYWLC010000002.1"/>
</dbReference>
<keyword evidence="2" id="KW-1185">Reference proteome</keyword>
<evidence type="ECO:0000313" key="2">
    <source>
        <dbReference type="Proteomes" id="UP001438953"/>
    </source>
</evidence>
<organism evidence="1 2">
    <name type="scientific">Thioclava kandeliae</name>
    <dbReference type="NCBI Taxonomy" id="3070818"/>
    <lineage>
        <taxon>Bacteria</taxon>
        <taxon>Pseudomonadati</taxon>
        <taxon>Pseudomonadota</taxon>
        <taxon>Alphaproteobacteria</taxon>
        <taxon>Rhodobacterales</taxon>
        <taxon>Paracoccaceae</taxon>
        <taxon>Thioclava</taxon>
    </lineage>
</organism>
<comment type="caution">
    <text evidence="1">The sequence shown here is derived from an EMBL/GenBank/DDBJ whole genome shotgun (WGS) entry which is preliminary data.</text>
</comment>
<reference evidence="1 2" key="2">
    <citation type="submission" date="2024-06" db="EMBL/GenBank/DDBJ databases">
        <title>Thioclava kandeliae sp. nov. from a rhizosphere soil sample of Kandelia candel in a mangrove.</title>
        <authorList>
            <person name="Mu T."/>
        </authorList>
    </citation>
    <scope>NUCLEOTIDE SEQUENCE [LARGE SCALE GENOMIC DNA]</scope>
    <source>
        <strain evidence="1 2">CPCC 100088</strain>
    </source>
</reference>
<dbReference type="Proteomes" id="UP001438953">
    <property type="component" value="Unassembled WGS sequence"/>
</dbReference>
<proteinExistence type="predicted"/>
<sequence length="200" mass="21399">MIRDNRHSMLVTWAKTLLPLAALVLLSSVFLIGHRVEPGTVIPYSDVDIEELAREPQVVAPEYAGVTKEGAALSVRGSRAILQPGNGDGSSVQQLVAKLQTRSGLVVDLNATAGQIRPDEDLIELSEGVAMQTSTDYRMRSDLIEISTDQTRVLTPGAVHGEAPMGVLDAGAMELSQPEPGGSNNLLFTKGVKLVYQPQE</sequence>
<reference evidence="1 2" key="1">
    <citation type="submission" date="2024-01" db="EMBL/GenBank/DDBJ databases">
        <authorList>
            <person name="Deng Y."/>
            <person name="Su J."/>
        </authorList>
    </citation>
    <scope>NUCLEOTIDE SEQUENCE [LARGE SCALE GENOMIC DNA]</scope>
    <source>
        <strain evidence="1 2">CPCC 100088</strain>
    </source>
</reference>